<comment type="caution">
    <text evidence="1">The sequence shown here is derived from an EMBL/GenBank/DDBJ whole genome shotgun (WGS) entry which is preliminary data.</text>
</comment>
<proteinExistence type="predicted"/>
<evidence type="ECO:0000313" key="2">
    <source>
        <dbReference type="Proteomes" id="UP000220341"/>
    </source>
</evidence>
<dbReference type="RefSeq" id="WP_013058399.1">
    <property type="nucleotide sequence ID" value="NZ_CATKPS010000011.1"/>
</dbReference>
<dbReference type="EMBL" id="NTYW01000004">
    <property type="protein sequence ID" value="PES42287.1"/>
    <property type="molecule type" value="Genomic_DNA"/>
</dbReference>
<sequence>MDKRVIFDFEVDFTNGGGIQGQEFRLDIDSDDISDEELAKYIVKDMRLLMVGEVRILNKRIISEKHKRKPSDEDIEK</sequence>
<organism evidence="1 2">
    <name type="scientific">Priestia megaterium</name>
    <name type="common">Bacillus megaterium</name>
    <dbReference type="NCBI Taxonomy" id="1404"/>
    <lineage>
        <taxon>Bacteria</taxon>
        <taxon>Bacillati</taxon>
        <taxon>Bacillota</taxon>
        <taxon>Bacilli</taxon>
        <taxon>Bacillales</taxon>
        <taxon>Bacillaceae</taxon>
        <taxon>Priestia</taxon>
    </lineage>
</organism>
<evidence type="ECO:0000313" key="1">
    <source>
        <dbReference type="EMBL" id="PES42287.1"/>
    </source>
</evidence>
<protein>
    <submittedName>
        <fullName evidence="1">Cyclase</fullName>
    </submittedName>
</protein>
<dbReference type="AlphaFoldDB" id="A0A2C1J7D3"/>
<dbReference type="Proteomes" id="UP000220341">
    <property type="component" value="Unassembled WGS sequence"/>
</dbReference>
<name>A0A2C1J7D3_PRIMG</name>
<accession>A0A2C1J7D3</accession>
<gene>
    <name evidence="1" type="ORF">CN497_05810</name>
</gene>
<reference evidence="1 2" key="1">
    <citation type="submission" date="2017-09" db="EMBL/GenBank/DDBJ databases">
        <title>Large-scale bioinformatics analysis of Bacillus genomes uncovers conserved roles of natural products in bacterial physiology.</title>
        <authorList>
            <consortium name="Agbiome Team Llc"/>
            <person name="Bleich R.M."/>
            <person name="Kirk G.J."/>
            <person name="Santa Maria K.C."/>
            <person name="Allen S.E."/>
            <person name="Farag S."/>
            <person name="Shank E.A."/>
            <person name="Bowers A."/>
        </authorList>
    </citation>
    <scope>NUCLEOTIDE SEQUENCE [LARGE SCALE GENOMIC DNA]</scope>
    <source>
        <strain evidence="1 2">AFS003013</strain>
    </source>
</reference>